<gene>
    <name evidence="2" type="ORF">BaRGS_00021053</name>
</gene>
<evidence type="ECO:0000313" key="3">
    <source>
        <dbReference type="Proteomes" id="UP001519460"/>
    </source>
</evidence>
<name>A0ABD0KL40_9CAEN</name>
<organism evidence="2 3">
    <name type="scientific">Batillaria attramentaria</name>
    <dbReference type="NCBI Taxonomy" id="370345"/>
    <lineage>
        <taxon>Eukaryota</taxon>
        <taxon>Metazoa</taxon>
        <taxon>Spiralia</taxon>
        <taxon>Lophotrochozoa</taxon>
        <taxon>Mollusca</taxon>
        <taxon>Gastropoda</taxon>
        <taxon>Caenogastropoda</taxon>
        <taxon>Sorbeoconcha</taxon>
        <taxon>Cerithioidea</taxon>
        <taxon>Batillariidae</taxon>
        <taxon>Batillaria</taxon>
    </lineage>
</organism>
<feature type="region of interest" description="Disordered" evidence="1">
    <location>
        <begin position="36"/>
        <end position="55"/>
    </location>
</feature>
<dbReference type="Proteomes" id="UP001519460">
    <property type="component" value="Unassembled WGS sequence"/>
</dbReference>
<feature type="non-terminal residue" evidence="2">
    <location>
        <position position="69"/>
    </location>
</feature>
<sequence length="69" mass="7876">RSFAFYNGWRRILLLQSRASCFFLLEVGEHEDKNANALRKKSEKGKRREKDSHDGNINCGSLFDVTASG</sequence>
<protein>
    <submittedName>
        <fullName evidence="2">Uncharacterized protein</fullName>
    </submittedName>
</protein>
<evidence type="ECO:0000313" key="2">
    <source>
        <dbReference type="EMBL" id="KAK7487786.1"/>
    </source>
</evidence>
<keyword evidence="3" id="KW-1185">Reference proteome</keyword>
<dbReference type="AlphaFoldDB" id="A0ABD0KL40"/>
<accession>A0ABD0KL40</accession>
<reference evidence="2 3" key="1">
    <citation type="journal article" date="2023" name="Sci. Data">
        <title>Genome assembly of the Korean intertidal mud-creeper Batillaria attramentaria.</title>
        <authorList>
            <person name="Patra A.K."/>
            <person name="Ho P.T."/>
            <person name="Jun S."/>
            <person name="Lee S.J."/>
            <person name="Kim Y."/>
            <person name="Won Y.J."/>
        </authorList>
    </citation>
    <scope>NUCLEOTIDE SEQUENCE [LARGE SCALE GENOMIC DNA]</scope>
    <source>
        <strain evidence="2">Wonlab-2016</strain>
    </source>
</reference>
<proteinExistence type="predicted"/>
<evidence type="ECO:0000256" key="1">
    <source>
        <dbReference type="SAM" id="MobiDB-lite"/>
    </source>
</evidence>
<comment type="caution">
    <text evidence="2">The sequence shown here is derived from an EMBL/GenBank/DDBJ whole genome shotgun (WGS) entry which is preliminary data.</text>
</comment>
<feature type="non-terminal residue" evidence="2">
    <location>
        <position position="1"/>
    </location>
</feature>
<dbReference type="EMBL" id="JACVVK020000160">
    <property type="protein sequence ID" value="KAK7487786.1"/>
    <property type="molecule type" value="Genomic_DNA"/>
</dbReference>